<comment type="caution">
    <text evidence="1">The sequence shown here is derived from an EMBL/GenBank/DDBJ whole genome shotgun (WGS) entry which is preliminary data.</text>
</comment>
<name>A0ABV9NKZ1_9GAMM</name>
<dbReference type="Proteomes" id="UP001595892">
    <property type="component" value="Unassembled WGS sequence"/>
</dbReference>
<evidence type="ECO:0008006" key="3">
    <source>
        <dbReference type="Google" id="ProtNLM"/>
    </source>
</evidence>
<dbReference type="EMBL" id="JBHSGG010000006">
    <property type="protein sequence ID" value="MFC4727218.1"/>
    <property type="molecule type" value="Genomic_DNA"/>
</dbReference>
<protein>
    <recommendedName>
        <fullName evidence="3">Restriction endonuclease type IV Mrr domain-containing protein</fullName>
    </recommendedName>
</protein>
<dbReference type="RefSeq" id="WP_377003237.1">
    <property type="nucleotide sequence ID" value="NZ_JBHSGG010000006.1"/>
</dbReference>
<keyword evidence="2" id="KW-1185">Reference proteome</keyword>
<organism evidence="1 2">
    <name type="scientific">Coralloluteibacterium thermophilum</name>
    <dbReference type="NCBI Taxonomy" id="2707049"/>
    <lineage>
        <taxon>Bacteria</taxon>
        <taxon>Pseudomonadati</taxon>
        <taxon>Pseudomonadota</taxon>
        <taxon>Gammaproteobacteria</taxon>
        <taxon>Lysobacterales</taxon>
        <taxon>Lysobacteraceae</taxon>
        <taxon>Coralloluteibacterium</taxon>
    </lineage>
</organism>
<reference evidence="2" key="1">
    <citation type="journal article" date="2019" name="Int. J. Syst. Evol. Microbiol.">
        <title>The Global Catalogue of Microorganisms (GCM) 10K type strain sequencing project: providing services to taxonomists for standard genome sequencing and annotation.</title>
        <authorList>
            <consortium name="The Broad Institute Genomics Platform"/>
            <consortium name="The Broad Institute Genome Sequencing Center for Infectious Disease"/>
            <person name="Wu L."/>
            <person name="Ma J."/>
        </authorList>
    </citation>
    <scope>NUCLEOTIDE SEQUENCE [LARGE SCALE GENOMIC DNA]</scope>
    <source>
        <strain evidence="2">CGMCC 1.13574</strain>
    </source>
</reference>
<gene>
    <name evidence="1" type="ORF">ACFO3Q_03425</name>
</gene>
<evidence type="ECO:0000313" key="2">
    <source>
        <dbReference type="Proteomes" id="UP001595892"/>
    </source>
</evidence>
<proteinExistence type="predicted"/>
<evidence type="ECO:0000313" key="1">
    <source>
        <dbReference type="EMBL" id="MFC4727218.1"/>
    </source>
</evidence>
<accession>A0ABV9NKZ1</accession>
<sequence length="167" mass="18085">MSKNSEKGRKGELAVTGILANIGVHESNIEVVRANTTTTPESGVDIALKCPHNLSQKLDEIVSNGSSETALANSQIDVRVQVKNYSGPINKAVAQSFIDDIQKNKNYAEHWLVGGTRLTKGAQEVLEKANEVAPVKCYTAPDIEKIQIQYPAIPFAEINGAGRKNEE</sequence>